<proteinExistence type="predicted"/>
<evidence type="ECO:0000313" key="3">
    <source>
        <dbReference type="EMBL" id="MBS2097663.1"/>
    </source>
</evidence>
<dbReference type="Gene3D" id="3.90.1200.10">
    <property type="match status" value="1"/>
</dbReference>
<reference evidence="3 4" key="1">
    <citation type="journal article" date="2015" name="Int. J. Syst. Evol. Microbiol.">
        <title>Carboxylicivirga linearis sp. nov., isolated from a sea cucumber culture pond.</title>
        <authorList>
            <person name="Wang F.Q."/>
            <person name="Zhou Y.X."/>
            <person name="Lin X.Z."/>
            <person name="Chen G.J."/>
            <person name="Du Z.J."/>
        </authorList>
    </citation>
    <scope>NUCLEOTIDE SEQUENCE [LARGE SCALE GENOMIC DNA]</scope>
    <source>
        <strain evidence="3 4">FB218</strain>
    </source>
</reference>
<name>A0ABS5JRZ0_9BACT</name>
<feature type="domain" description="RapZ C-terminal" evidence="2">
    <location>
        <begin position="338"/>
        <end position="459"/>
    </location>
</feature>
<dbReference type="PANTHER" id="PTHR30448">
    <property type="entry name" value="RNASE ADAPTER PROTEIN RAPZ"/>
    <property type="match status" value="1"/>
</dbReference>
<dbReference type="Pfam" id="PF22740">
    <property type="entry name" value="PapZ_C"/>
    <property type="match status" value="1"/>
</dbReference>
<protein>
    <submittedName>
        <fullName evidence="3">Phosphotransferase</fullName>
    </submittedName>
</protein>
<dbReference type="Pfam" id="PF01636">
    <property type="entry name" value="APH"/>
    <property type="match status" value="1"/>
</dbReference>
<accession>A0ABS5JRZ0</accession>
<dbReference type="EMBL" id="JAGUCO010000002">
    <property type="protein sequence ID" value="MBS2097663.1"/>
    <property type="molecule type" value="Genomic_DNA"/>
</dbReference>
<dbReference type="InterPro" id="IPR002575">
    <property type="entry name" value="Aminoglycoside_PTrfase"/>
</dbReference>
<organism evidence="3 4">
    <name type="scientific">Carboxylicivirga linearis</name>
    <dbReference type="NCBI Taxonomy" id="1628157"/>
    <lineage>
        <taxon>Bacteria</taxon>
        <taxon>Pseudomonadati</taxon>
        <taxon>Bacteroidota</taxon>
        <taxon>Bacteroidia</taxon>
        <taxon>Marinilabiliales</taxon>
        <taxon>Marinilabiliaceae</taxon>
        <taxon>Carboxylicivirga</taxon>
    </lineage>
</organism>
<dbReference type="InterPro" id="IPR053931">
    <property type="entry name" value="RapZ_C"/>
</dbReference>
<gene>
    <name evidence="3" type="ORF">KEM10_05185</name>
</gene>
<sequence length="467" mass="54585">MFEKWAGEEARSFVMLPPSGSYREYYRITGRDRTAMGVYNADEKENAAFLQFSKHFKAKGLAVPDIYSEDSSNHVYLQEDLGDITLYGFLQGIRKGDDFPDELKAFYKKTLKSLIRFQVDGNNGLDYTYCYPRKAFDKQSMLWDLHYFKYYFLKLARVPFDEQSLEDDYHQLIELLMEAEQDYFLYRDFQSRNVMVVDEEPYFIDYQGGRKGALQYDVASLLFDAKADIPNEIRNELLDYYIDELNKIKPIDKDQFKKHYFGYVLIRIMQAMGAYGFRGFYEKKEHFLKSIPYAIENLKYLLSIIDFKDKMPTLFTALTNVTESEELINISQDKEVLTVRITSFSYKRGIPVDISGNGGGFVFDCRAIHNPGRYPEYAEKTGKDEEVIAFFGKEPEMSEFLTDVYSIVDKSVEKYIARGFKHLMVNFGCTGGQHRSVFSAEQLSAHLLNKYKVKVELKHVEQDMKRK</sequence>
<dbReference type="Proteomes" id="UP000708576">
    <property type="component" value="Unassembled WGS sequence"/>
</dbReference>
<dbReference type="SUPFAM" id="SSF56112">
    <property type="entry name" value="Protein kinase-like (PK-like)"/>
    <property type="match status" value="1"/>
</dbReference>
<keyword evidence="4" id="KW-1185">Reference proteome</keyword>
<dbReference type="InterPro" id="IPR011009">
    <property type="entry name" value="Kinase-like_dom_sf"/>
</dbReference>
<evidence type="ECO:0000313" key="4">
    <source>
        <dbReference type="Proteomes" id="UP000708576"/>
    </source>
</evidence>
<dbReference type="InterPro" id="IPR005337">
    <property type="entry name" value="RapZ-like"/>
</dbReference>
<dbReference type="PANTHER" id="PTHR30448:SF0">
    <property type="entry name" value="RNASE ADAPTER PROTEIN RAPZ"/>
    <property type="match status" value="1"/>
</dbReference>
<evidence type="ECO:0000259" key="1">
    <source>
        <dbReference type="Pfam" id="PF01636"/>
    </source>
</evidence>
<comment type="caution">
    <text evidence="3">The sequence shown here is derived from an EMBL/GenBank/DDBJ whole genome shotgun (WGS) entry which is preliminary data.</text>
</comment>
<dbReference type="Gene3D" id="3.30.200.20">
    <property type="entry name" value="Phosphorylase Kinase, domain 1"/>
    <property type="match status" value="1"/>
</dbReference>
<feature type="domain" description="Aminoglycoside phosphotransferase" evidence="1">
    <location>
        <begin position="23"/>
        <end position="245"/>
    </location>
</feature>
<evidence type="ECO:0000259" key="2">
    <source>
        <dbReference type="Pfam" id="PF22740"/>
    </source>
</evidence>